<dbReference type="KEGG" id="tim:GMBLW1_36740"/>
<evidence type="ECO:0000313" key="3">
    <source>
        <dbReference type="Proteomes" id="UP000464378"/>
    </source>
</evidence>
<dbReference type="Pfam" id="PF04127">
    <property type="entry name" value="DFP"/>
    <property type="match status" value="2"/>
</dbReference>
<protein>
    <recommendedName>
        <fullName evidence="1">DNA/pantothenate metabolism flavoprotein C-terminal domain-containing protein</fullName>
    </recommendedName>
</protein>
<keyword evidence="3" id="KW-1185">Reference proteome</keyword>
<evidence type="ECO:0000259" key="1">
    <source>
        <dbReference type="Pfam" id="PF04127"/>
    </source>
</evidence>
<evidence type="ECO:0000313" key="2">
    <source>
        <dbReference type="EMBL" id="VIP05519.1"/>
    </source>
</evidence>
<dbReference type="InterPro" id="IPR035929">
    <property type="entry name" value="CoaB-like_sf"/>
</dbReference>
<dbReference type="GO" id="GO:0015937">
    <property type="term" value="P:coenzyme A biosynthetic process"/>
    <property type="evidence" value="ECO:0007669"/>
    <property type="project" value="UniProtKB-ARBA"/>
</dbReference>
<dbReference type="EMBL" id="LR586016">
    <property type="protein sequence ID" value="VIP05519.1"/>
    <property type="molecule type" value="Genomic_DNA"/>
</dbReference>
<gene>
    <name evidence="2" type="ORF">GMBLW1_36740</name>
</gene>
<dbReference type="AlphaFoldDB" id="A0A6C2YXA2"/>
<proteinExistence type="predicted"/>
<keyword evidence="2" id="KW-0436">Ligase</keyword>
<dbReference type="RefSeq" id="WP_162660584.1">
    <property type="nucleotide sequence ID" value="NZ_LR593887.1"/>
</dbReference>
<name>A0A6C2YXA2_9BACT</name>
<sequence>MRWLITAGNTQTPIDQVRCITNIFTGKTGATIAWAAWDAGMQVTLATSHPEALQAVRAESTPTDRFRVLPYRTFDDLANILEVETTQGEYDTIVHCAAVSDYRVAGIFSPETGTSFDSTAATWHTTDRGPAKLVDRQAGKVKSDEPELWMRLVRTPKLIDRIRNPWGFRGVLVKFKLEVGPTEAELRQIAVKSRQQSDADLIVANTLEGASDWAIIGPVLESVDATDAAADADAYPRIERNALASRLYQEVARLHATRYRRG</sequence>
<organism evidence="2">
    <name type="scientific">Tuwongella immobilis</name>
    <dbReference type="NCBI Taxonomy" id="692036"/>
    <lineage>
        <taxon>Bacteria</taxon>
        <taxon>Pseudomonadati</taxon>
        <taxon>Planctomycetota</taxon>
        <taxon>Planctomycetia</taxon>
        <taxon>Gemmatales</taxon>
        <taxon>Gemmataceae</taxon>
        <taxon>Tuwongella</taxon>
    </lineage>
</organism>
<reference evidence="2" key="1">
    <citation type="submission" date="2019-04" db="EMBL/GenBank/DDBJ databases">
        <authorList>
            <consortium name="Science for Life Laboratories"/>
        </authorList>
    </citation>
    <scope>NUCLEOTIDE SEQUENCE</scope>
    <source>
        <strain evidence="2">MBLW1</strain>
    </source>
</reference>
<feature type="domain" description="DNA/pantothenate metabolism flavoprotein C-terminal" evidence="1">
    <location>
        <begin position="135"/>
        <end position="253"/>
    </location>
</feature>
<dbReference type="InterPro" id="IPR007085">
    <property type="entry name" value="DNA/pantothenate-metab_flavo_C"/>
</dbReference>
<dbReference type="Gene3D" id="3.40.50.10300">
    <property type="entry name" value="CoaB-like"/>
    <property type="match status" value="1"/>
</dbReference>
<feature type="domain" description="DNA/pantothenate metabolism flavoprotein C-terminal" evidence="1">
    <location>
        <begin position="3"/>
        <end position="105"/>
    </location>
</feature>
<accession>A0A6C2YXA2</accession>
<dbReference type="Proteomes" id="UP000464378">
    <property type="component" value="Chromosome"/>
</dbReference>
<dbReference type="InParanoid" id="A0A6C2YXA2"/>
<dbReference type="EMBL" id="LR593887">
    <property type="protein sequence ID" value="VTS08394.1"/>
    <property type="molecule type" value="Genomic_DNA"/>
</dbReference>
<dbReference type="GO" id="GO:0016874">
    <property type="term" value="F:ligase activity"/>
    <property type="evidence" value="ECO:0007669"/>
    <property type="project" value="UniProtKB-KW"/>
</dbReference>
<dbReference type="SUPFAM" id="SSF102645">
    <property type="entry name" value="CoaB-like"/>
    <property type="match status" value="1"/>
</dbReference>